<dbReference type="RefSeq" id="WP_289895099.1">
    <property type="nucleotide sequence ID" value="NZ_JBHRXE010000008.1"/>
</dbReference>
<gene>
    <name evidence="4" type="ORF">ACFOMP_03735</name>
</gene>
<evidence type="ECO:0000259" key="3">
    <source>
        <dbReference type="PROSITE" id="PS51186"/>
    </source>
</evidence>
<dbReference type="EMBL" id="JBHRXE010000008">
    <property type="protein sequence ID" value="MFC3568560.1"/>
    <property type="molecule type" value="Genomic_DNA"/>
</dbReference>
<dbReference type="SUPFAM" id="SSF55729">
    <property type="entry name" value="Acyl-CoA N-acyltransferases (Nat)"/>
    <property type="match status" value="1"/>
</dbReference>
<dbReference type="Pfam" id="PF00583">
    <property type="entry name" value="Acetyltransf_1"/>
    <property type="match status" value="1"/>
</dbReference>
<comment type="caution">
    <text evidence="4">The sequence shown here is derived from an EMBL/GenBank/DDBJ whole genome shotgun (WGS) entry which is preliminary data.</text>
</comment>
<proteinExistence type="predicted"/>
<dbReference type="PROSITE" id="PS51186">
    <property type="entry name" value="GNAT"/>
    <property type="match status" value="1"/>
</dbReference>
<keyword evidence="1 4" id="KW-0808">Transferase</keyword>
<protein>
    <submittedName>
        <fullName evidence="4">GNAT family N-acetyltransferase</fullName>
        <ecNumber evidence="4">2.3.-.-</ecNumber>
    </submittedName>
</protein>
<evidence type="ECO:0000313" key="4">
    <source>
        <dbReference type="EMBL" id="MFC3568560.1"/>
    </source>
</evidence>
<reference evidence="5" key="1">
    <citation type="journal article" date="2019" name="Int. J. Syst. Evol. Microbiol.">
        <title>The Global Catalogue of Microorganisms (GCM) 10K type strain sequencing project: providing services to taxonomists for standard genome sequencing and annotation.</title>
        <authorList>
            <consortium name="The Broad Institute Genomics Platform"/>
            <consortium name="The Broad Institute Genome Sequencing Center for Infectious Disease"/>
            <person name="Wu L."/>
            <person name="Ma J."/>
        </authorList>
    </citation>
    <scope>NUCLEOTIDE SEQUENCE [LARGE SCALE GENOMIC DNA]</scope>
    <source>
        <strain evidence="5">VKM B-3226</strain>
    </source>
</reference>
<evidence type="ECO:0000256" key="2">
    <source>
        <dbReference type="ARBA" id="ARBA00023315"/>
    </source>
</evidence>
<dbReference type="InterPro" id="IPR016181">
    <property type="entry name" value="Acyl_CoA_acyltransferase"/>
</dbReference>
<dbReference type="GO" id="GO:0016746">
    <property type="term" value="F:acyltransferase activity"/>
    <property type="evidence" value="ECO:0007669"/>
    <property type="project" value="UniProtKB-KW"/>
</dbReference>
<feature type="domain" description="N-acetyltransferase" evidence="3">
    <location>
        <begin position="5"/>
        <end position="150"/>
    </location>
</feature>
<dbReference type="InterPro" id="IPR050832">
    <property type="entry name" value="Bact_Acetyltransf"/>
</dbReference>
<dbReference type="Gene3D" id="3.40.630.30">
    <property type="match status" value="1"/>
</dbReference>
<dbReference type="PANTHER" id="PTHR43877:SF2">
    <property type="entry name" value="AMINOALKYLPHOSPHONATE N-ACETYLTRANSFERASE-RELATED"/>
    <property type="match status" value="1"/>
</dbReference>
<keyword evidence="2 4" id="KW-0012">Acyltransferase</keyword>
<dbReference type="EC" id="2.3.-.-" evidence="4"/>
<dbReference type="Proteomes" id="UP001595596">
    <property type="component" value="Unassembled WGS sequence"/>
</dbReference>
<dbReference type="InterPro" id="IPR000182">
    <property type="entry name" value="GNAT_dom"/>
</dbReference>
<name>A0ABV7RXE0_9RHOB</name>
<organism evidence="4 5">
    <name type="scientific">Paracoccus simplex</name>
    <dbReference type="NCBI Taxonomy" id="2086346"/>
    <lineage>
        <taxon>Bacteria</taxon>
        <taxon>Pseudomonadati</taxon>
        <taxon>Pseudomonadota</taxon>
        <taxon>Alphaproteobacteria</taxon>
        <taxon>Rhodobacterales</taxon>
        <taxon>Paracoccaceae</taxon>
        <taxon>Paracoccus</taxon>
    </lineage>
</organism>
<evidence type="ECO:0000313" key="5">
    <source>
        <dbReference type="Proteomes" id="UP001595596"/>
    </source>
</evidence>
<dbReference type="PANTHER" id="PTHR43877">
    <property type="entry name" value="AMINOALKYLPHOSPHONATE N-ACETYLTRANSFERASE-RELATED-RELATED"/>
    <property type="match status" value="1"/>
</dbReference>
<evidence type="ECO:0000256" key="1">
    <source>
        <dbReference type="ARBA" id="ARBA00022679"/>
    </source>
</evidence>
<keyword evidence="5" id="KW-1185">Reference proteome</keyword>
<sequence>MSPAVTFRAARRDEVAAVVALLRDDMLGRARERDDLGPYLAAFDAMQAEPANQLIVGAIGGELAACYQITFISGLSLSAARRAQIEGVRVRPDLRGQRIGEALIGDAEARARAAGCRLLQFTTNRSRGDAHRFYDRLGFTPSHIGYKKSL</sequence>
<dbReference type="CDD" id="cd04301">
    <property type="entry name" value="NAT_SF"/>
    <property type="match status" value="1"/>
</dbReference>
<accession>A0ABV7RXE0</accession>